<proteinExistence type="predicted"/>
<protein>
    <submittedName>
        <fullName evidence="1">Uncharacterized protein</fullName>
    </submittedName>
</protein>
<comment type="caution">
    <text evidence="1">The sequence shown here is derived from an EMBL/GenBank/DDBJ whole genome shotgun (WGS) entry which is preliminary data.</text>
</comment>
<evidence type="ECO:0000313" key="2">
    <source>
        <dbReference type="Proteomes" id="UP001243375"/>
    </source>
</evidence>
<organism evidence="1 2">
    <name type="scientific">Naganishia vaughanmartiniae</name>
    <dbReference type="NCBI Taxonomy" id="1424756"/>
    <lineage>
        <taxon>Eukaryota</taxon>
        <taxon>Fungi</taxon>
        <taxon>Dikarya</taxon>
        <taxon>Basidiomycota</taxon>
        <taxon>Agaricomycotina</taxon>
        <taxon>Tremellomycetes</taxon>
        <taxon>Filobasidiales</taxon>
        <taxon>Filobasidiaceae</taxon>
        <taxon>Naganishia</taxon>
    </lineage>
</organism>
<accession>A0ACC2XF79</accession>
<name>A0ACC2XF79_9TREE</name>
<gene>
    <name evidence="1" type="ORF">QFC22_002001</name>
</gene>
<reference evidence="1" key="1">
    <citation type="submission" date="2023-04" db="EMBL/GenBank/DDBJ databases">
        <title>Draft Genome sequencing of Naganishia species isolated from polar environments using Oxford Nanopore Technology.</title>
        <authorList>
            <person name="Leo P."/>
            <person name="Venkateswaran K."/>
        </authorList>
    </citation>
    <scope>NUCLEOTIDE SEQUENCE</scope>
    <source>
        <strain evidence="1">MNA-CCFEE 5425</strain>
    </source>
</reference>
<dbReference type="EMBL" id="JASBWU010000004">
    <property type="protein sequence ID" value="KAJ9122572.1"/>
    <property type="molecule type" value="Genomic_DNA"/>
</dbReference>
<sequence>MSVPFRETHHISGRAVALAEKNKCNLSDITFEQYRELSDKFEPDVVESVFNFENSVEKRDAVGGPSRKGIERQVGYLKAGVEKL</sequence>
<dbReference type="Proteomes" id="UP001243375">
    <property type="component" value="Unassembled WGS sequence"/>
</dbReference>
<keyword evidence="2" id="KW-1185">Reference proteome</keyword>
<evidence type="ECO:0000313" key="1">
    <source>
        <dbReference type="EMBL" id="KAJ9122572.1"/>
    </source>
</evidence>